<evidence type="ECO:0000256" key="1">
    <source>
        <dbReference type="SAM" id="SignalP"/>
    </source>
</evidence>
<keyword evidence="3" id="KW-1185">Reference proteome</keyword>
<comment type="caution">
    <text evidence="2">The sequence shown here is derived from an EMBL/GenBank/DDBJ whole genome shotgun (WGS) entry which is preliminary data.</text>
</comment>
<gene>
    <name evidence="2" type="ORF">NBM05_14950</name>
</gene>
<dbReference type="RefSeq" id="WP_254169078.1">
    <property type="nucleotide sequence ID" value="NZ_JANAFB010000069.1"/>
</dbReference>
<dbReference type="Proteomes" id="UP001139502">
    <property type="component" value="Unassembled WGS sequence"/>
</dbReference>
<evidence type="ECO:0000313" key="3">
    <source>
        <dbReference type="Proteomes" id="UP001139502"/>
    </source>
</evidence>
<feature type="chain" id="PRO_5040891639" description="Stress protein" evidence="1">
    <location>
        <begin position="36"/>
        <end position="156"/>
    </location>
</feature>
<name>A0A9X2KJI7_9MICC</name>
<accession>A0A9X2KJI7</accession>
<sequence>MTRRTMSKTCKIASTAVLTGALALGGAAMATPAMAAPAAAPAASASGAANVNFDPVAIGNAIRDAVNDQDDRGGAVRAALDVASAQSGVNVAVANKNQDISSSGEVWAEHLDIKGGSYVVYFYDREGSIENNGDGGWINWGFKGTFDRDGQTVTFH</sequence>
<organism evidence="2 3">
    <name type="scientific">Rothia santali</name>
    <dbReference type="NCBI Taxonomy" id="2949643"/>
    <lineage>
        <taxon>Bacteria</taxon>
        <taxon>Bacillati</taxon>
        <taxon>Actinomycetota</taxon>
        <taxon>Actinomycetes</taxon>
        <taxon>Micrococcales</taxon>
        <taxon>Micrococcaceae</taxon>
        <taxon>Rothia</taxon>
    </lineage>
</organism>
<protein>
    <recommendedName>
        <fullName evidence="4">Stress protein</fullName>
    </recommendedName>
</protein>
<dbReference type="EMBL" id="JANAFB010000069">
    <property type="protein sequence ID" value="MCP3427268.1"/>
    <property type="molecule type" value="Genomic_DNA"/>
</dbReference>
<dbReference type="AlphaFoldDB" id="A0A9X2KJI7"/>
<keyword evidence="1" id="KW-0732">Signal</keyword>
<proteinExistence type="predicted"/>
<evidence type="ECO:0008006" key="4">
    <source>
        <dbReference type="Google" id="ProtNLM"/>
    </source>
</evidence>
<feature type="signal peptide" evidence="1">
    <location>
        <begin position="1"/>
        <end position="35"/>
    </location>
</feature>
<evidence type="ECO:0000313" key="2">
    <source>
        <dbReference type="EMBL" id="MCP3427268.1"/>
    </source>
</evidence>
<reference evidence="2" key="1">
    <citation type="submission" date="2022-06" db="EMBL/GenBank/DDBJ databases">
        <title>Rothia sp. isolated from sandalwood seedling.</title>
        <authorList>
            <person name="Tuikhar N."/>
            <person name="Kirdat K."/>
            <person name="Thorat V."/>
            <person name="Swetha P."/>
            <person name="Padma S."/>
            <person name="Sundararaj R."/>
            <person name="Yadav A."/>
        </authorList>
    </citation>
    <scope>NUCLEOTIDE SEQUENCE</scope>
    <source>
        <strain evidence="2">AR01</strain>
    </source>
</reference>